<name>A0ACC2TK24_9FUNG</name>
<proteinExistence type="predicted"/>
<reference evidence="1" key="1">
    <citation type="submission" date="2022-04" db="EMBL/GenBank/DDBJ databases">
        <title>Genome of the entomopathogenic fungus Entomophthora muscae.</title>
        <authorList>
            <person name="Elya C."/>
            <person name="Lovett B.R."/>
            <person name="Lee E."/>
            <person name="Macias A.M."/>
            <person name="Hajek A.E."/>
            <person name="De Bivort B.L."/>
            <person name="Kasson M.T."/>
            <person name="De Fine Licht H.H."/>
            <person name="Stajich J.E."/>
        </authorList>
    </citation>
    <scope>NUCLEOTIDE SEQUENCE</scope>
    <source>
        <strain evidence="1">Berkeley</strain>
    </source>
</reference>
<gene>
    <name evidence="1" type="ORF">DSO57_1000938</name>
</gene>
<comment type="caution">
    <text evidence="1">The sequence shown here is derived from an EMBL/GenBank/DDBJ whole genome shotgun (WGS) entry which is preliminary data.</text>
</comment>
<organism evidence="1 2">
    <name type="scientific">Entomophthora muscae</name>
    <dbReference type="NCBI Taxonomy" id="34485"/>
    <lineage>
        <taxon>Eukaryota</taxon>
        <taxon>Fungi</taxon>
        <taxon>Fungi incertae sedis</taxon>
        <taxon>Zoopagomycota</taxon>
        <taxon>Entomophthoromycotina</taxon>
        <taxon>Entomophthoromycetes</taxon>
        <taxon>Entomophthorales</taxon>
        <taxon>Entomophthoraceae</taxon>
        <taxon>Entomophthora</taxon>
    </lineage>
</organism>
<dbReference type="EMBL" id="QTSX02002842">
    <property type="protein sequence ID" value="KAJ9074998.1"/>
    <property type="molecule type" value="Genomic_DNA"/>
</dbReference>
<evidence type="ECO:0000313" key="2">
    <source>
        <dbReference type="Proteomes" id="UP001165960"/>
    </source>
</evidence>
<sequence>MVNTTNELFELSKPAQVILGMSLMSVGLFFLFAGKIFIRVVAAISMSLVFWVLSFIVVVLVGGRGNHVSTISLVLCVIAASIGGGVGLFYFKLATFATGALSGFMLTAFLFSTALSGIKSHLTFYICAAIVSLGSGVATSFAFKYLIVAFSAFTGAFSFMVGVDTFSGTGLWDYLFSLREARTLVYPNTPTIAMLTSILILALIGTAIQIRFLSKPTKEPPSSELEPIFERISLDSIPTSD</sequence>
<accession>A0ACC2TK24</accession>
<keyword evidence="2" id="KW-1185">Reference proteome</keyword>
<protein>
    <submittedName>
        <fullName evidence="1">Uncharacterized protein</fullName>
    </submittedName>
</protein>
<evidence type="ECO:0000313" key="1">
    <source>
        <dbReference type="EMBL" id="KAJ9074998.1"/>
    </source>
</evidence>
<dbReference type="Proteomes" id="UP001165960">
    <property type="component" value="Unassembled WGS sequence"/>
</dbReference>